<reference evidence="3 4" key="1">
    <citation type="submission" date="2015-08" db="EMBL/GenBank/DDBJ databases">
        <title>Draft Genome Sequence of Bacillus vietnamensis UCD-SED5.</title>
        <authorList>
            <person name="Lee R.D."/>
            <person name="Jospin G."/>
            <person name="Lang J.M."/>
            <person name="Coil D.A."/>
            <person name="Eisen J.A."/>
        </authorList>
    </citation>
    <scope>NUCLEOTIDE SEQUENCE [LARGE SCALE GENOMIC DNA]</scope>
    <source>
        <strain evidence="3 4">UCD-SED5</strain>
    </source>
</reference>
<dbReference type="Gene3D" id="3.40.50.1820">
    <property type="entry name" value="alpha/beta hydrolase"/>
    <property type="match status" value="1"/>
</dbReference>
<dbReference type="PRINTS" id="PR00111">
    <property type="entry name" value="ABHYDROLASE"/>
</dbReference>
<protein>
    <submittedName>
        <fullName evidence="3">Alpha/beta hydrolase</fullName>
    </submittedName>
</protein>
<dbReference type="RefSeq" id="WP_060674421.1">
    <property type="nucleotide sequence ID" value="NZ_LIXZ01000022.1"/>
</dbReference>
<proteinExistence type="predicted"/>
<dbReference type="InterPro" id="IPR000639">
    <property type="entry name" value="Epox_hydrolase-like"/>
</dbReference>
<feature type="domain" description="AB hydrolase-1" evidence="2">
    <location>
        <begin position="23"/>
        <end position="253"/>
    </location>
</feature>
<dbReference type="InterPro" id="IPR000073">
    <property type="entry name" value="AB_hydrolase_1"/>
</dbReference>
<name>A0A0P6WNX3_9BACI</name>
<dbReference type="PATRIC" id="fig|218284.4.peg.2403"/>
<accession>A0A0P6WNX3</accession>
<evidence type="ECO:0000313" key="4">
    <source>
        <dbReference type="Proteomes" id="UP000050398"/>
    </source>
</evidence>
<dbReference type="SUPFAM" id="SSF53474">
    <property type="entry name" value="alpha/beta-Hydrolases"/>
    <property type="match status" value="1"/>
</dbReference>
<dbReference type="OrthoDB" id="9773293at2"/>
<sequence>MGRYVEVEPHVSLFVEDIGIGQPIVFLHGWPLNHKMFEYQMNELPQKGYRFIGVDLRGHGQSDKPVHGYDYTTLAKDIDAVVKELNLQSFFLAGFSMGGPIAIRYATKFATDSLKRLILMGPAAPLFTQRDDFPYGIKKEEVDMLIRDLENDRPATIADIGTNSFHSDVSDELSAWFDGLALEASAHATIACAKSLRDEDLRNELSDIGVPTLLMHGKHDQTCDFNFSVELHKHIKDSSLIPYEESGHRLVYDEKEKCNEELLKLIR</sequence>
<dbReference type="AlphaFoldDB" id="A0A0P6WNX3"/>
<dbReference type="Proteomes" id="UP000050398">
    <property type="component" value="Unassembled WGS sequence"/>
</dbReference>
<dbReference type="Pfam" id="PF00561">
    <property type="entry name" value="Abhydrolase_1"/>
    <property type="match status" value="1"/>
</dbReference>
<evidence type="ECO:0000259" key="2">
    <source>
        <dbReference type="Pfam" id="PF00561"/>
    </source>
</evidence>
<dbReference type="GO" id="GO:0016787">
    <property type="term" value="F:hydrolase activity"/>
    <property type="evidence" value="ECO:0007669"/>
    <property type="project" value="UniProtKB-KW"/>
</dbReference>
<dbReference type="PANTHER" id="PTHR43798:SF31">
    <property type="entry name" value="AB HYDROLASE SUPERFAMILY PROTEIN YCLE"/>
    <property type="match status" value="1"/>
</dbReference>
<dbReference type="PANTHER" id="PTHR43798">
    <property type="entry name" value="MONOACYLGLYCEROL LIPASE"/>
    <property type="match status" value="1"/>
</dbReference>
<gene>
    <name evidence="3" type="ORF">AM506_19295</name>
</gene>
<dbReference type="PRINTS" id="PR00412">
    <property type="entry name" value="EPOXHYDRLASE"/>
</dbReference>
<keyword evidence="1 3" id="KW-0378">Hydrolase</keyword>
<dbReference type="GO" id="GO:0016020">
    <property type="term" value="C:membrane"/>
    <property type="evidence" value="ECO:0007669"/>
    <property type="project" value="TreeGrafter"/>
</dbReference>
<dbReference type="InterPro" id="IPR029058">
    <property type="entry name" value="AB_hydrolase_fold"/>
</dbReference>
<organism evidence="3 4">
    <name type="scientific">Rossellomorea vietnamensis</name>
    <dbReference type="NCBI Taxonomy" id="218284"/>
    <lineage>
        <taxon>Bacteria</taxon>
        <taxon>Bacillati</taxon>
        <taxon>Bacillota</taxon>
        <taxon>Bacilli</taxon>
        <taxon>Bacillales</taxon>
        <taxon>Bacillaceae</taxon>
        <taxon>Rossellomorea</taxon>
    </lineage>
</organism>
<evidence type="ECO:0000313" key="3">
    <source>
        <dbReference type="EMBL" id="KPL57968.1"/>
    </source>
</evidence>
<comment type="caution">
    <text evidence="3">The sequence shown here is derived from an EMBL/GenBank/DDBJ whole genome shotgun (WGS) entry which is preliminary data.</text>
</comment>
<dbReference type="EMBL" id="LIXZ01000022">
    <property type="protein sequence ID" value="KPL57968.1"/>
    <property type="molecule type" value="Genomic_DNA"/>
</dbReference>
<dbReference type="InterPro" id="IPR050266">
    <property type="entry name" value="AB_hydrolase_sf"/>
</dbReference>
<evidence type="ECO:0000256" key="1">
    <source>
        <dbReference type="ARBA" id="ARBA00022801"/>
    </source>
</evidence>